<dbReference type="GO" id="GO:0003677">
    <property type="term" value="F:DNA binding"/>
    <property type="evidence" value="ECO:0007669"/>
    <property type="project" value="TreeGrafter"/>
</dbReference>
<dbReference type="PANTHER" id="PTHR19303:SF71">
    <property type="entry name" value="ZINC FINGER PHD-TYPE DOMAIN-CONTAINING PROTEIN"/>
    <property type="match status" value="1"/>
</dbReference>
<reference evidence="2" key="1">
    <citation type="submission" date="2016-07" db="EMBL/GenBank/DDBJ databases">
        <authorList>
            <person name="Bretaudeau A."/>
        </authorList>
    </citation>
    <scope>NUCLEOTIDE SEQUENCE</scope>
    <source>
        <strain evidence="2">Rice</strain>
        <tissue evidence="2">Whole body</tissue>
    </source>
</reference>
<dbReference type="InterPro" id="IPR050863">
    <property type="entry name" value="CenT-Element_Derived"/>
</dbReference>
<sequence length="76" mass="8619">MTATEFLTYIDHFIKFTKPTPEEPVLLLLDNHSSHVDINVVEKAKANSIIMLSFPPHCTHRLQPLDVGINGPFKSY</sequence>
<dbReference type="InterPro" id="IPR004875">
    <property type="entry name" value="DDE_SF_endonuclease_dom"/>
</dbReference>
<dbReference type="PANTHER" id="PTHR19303">
    <property type="entry name" value="TRANSPOSON"/>
    <property type="match status" value="1"/>
</dbReference>
<evidence type="ECO:0000259" key="1">
    <source>
        <dbReference type="Pfam" id="PF03184"/>
    </source>
</evidence>
<dbReference type="GO" id="GO:0005634">
    <property type="term" value="C:nucleus"/>
    <property type="evidence" value="ECO:0007669"/>
    <property type="project" value="TreeGrafter"/>
</dbReference>
<dbReference type="EMBL" id="ODYU01012105">
    <property type="protein sequence ID" value="SOQ58225.1"/>
    <property type="molecule type" value="Genomic_DNA"/>
</dbReference>
<accession>A0A2H1WYS1</accession>
<evidence type="ECO:0000313" key="2">
    <source>
        <dbReference type="EMBL" id="SOQ58225.1"/>
    </source>
</evidence>
<organism evidence="2">
    <name type="scientific">Spodoptera frugiperda</name>
    <name type="common">Fall armyworm</name>
    <dbReference type="NCBI Taxonomy" id="7108"/>
    <lineage>
        <taxon>Eukaryota</taxon>
        <taxon>Metazoa</taxon>
        <taxon>Ecdysozoa</taxon>
        <taxon>Arthropoda</taxon>
        <taxon>Hexapoda</taxon>
        <taxon>Insecta</taxon>
        <taxon>Pterygota</taxon>
        <taxon>Neoptera</taxon>
        <taxon>Endopterygota</taxon>
        <taxon>Lepidoptera</taxon>
        <taxon>Glossata</taxon>
        <taxon>Ditrysia</taxon>
        <taxon>Noctuoidea</taxon>
        <taxon>Noctuidae</taxon>
        <taxon>Amphipyrinae</taxon>
        <taxon>Spodoptera</taxon>
    </lineage>
</organism>
<dbReference type="AlphaFoldDB" id="A0A2H1WYS1"/>
<feature type="domain" description="DDE-1" evidence="1">
    <location>
        <begin position="1"/>
        <end position="76"/>
    </location>
</feature>
<proteinExistence type="predicted"/>
<protein>
    <submittedName>
        <fullName evidence="2">SFRICE_036224</fullName>
    </submittedName>
</protein>
<name>A0A2H1WYS1_SPOFR</name>
<gene>
    <name evidence="2" type="ORF">SFRICE_036224</name>
</gene>
<dbReference type="Pfam" id="PF03184">
    <property type="entry name" value="DDE_1"/>
    <property type="match status" value="1"/>
</dbReference>